<dbReference type="EMBL" id="CZPZ01000005">
    <property type="protein sequence ID" value="CUS33345.1"/>
    <property type="molecule type" value="Genomic_DNA"/>
</dbReference>
<dbReference type="RefSeq" id="WP_090895020.1">
    <property type="nucleotide sequence ID" value="NZ_CZPZ01000005.1"/>
</dbReference>
<dbReference type="InterPro" id="IPR041049">
    <property type="entry name" value="DUF5615"/>
</dbReference>
<name>A0A0S4L6F6_9BACT</name>
<dbReference type="AlphaFoldDB" id="A0A0S4L6F6"/>
<reference evidence="3" key="1">
    <citation type="submission" date="2015-10" db="EMBL/GenBank/DDBJ databases">
        <authorList>
            <person name="Luecker S."/>
            <person name="Luecker S."/>
        </authorList>
    </citation>
    <scope>NUCLEOTIDE SEQUENCE [LARGE SCALE GENOMIC DNA]</scope>
</reference>
<feature type="domain" description="DUF5615" evidence="1">
    <location>
        <begin position="1"/>
        <end position="110"/>
    </location>
</feature>
<keyword evidence="3" id="KW-1185">Reference proteome</keyword>
<proteinExistence type="predicted"/>
<accession>A0A0S4L6F6</accession>
<evidence type="ECO:0000313" key="3">
    <source>
        <dbReference type="Proteomes" id="UP000198736"/>
    </source>
</evidence>
<dbReference type="Pfam" id="PF18480">
    <property type="entry name" value="DUF5615"/>
    <property type="match status" value="1"/>
</dbReference>
<organism evidence="2 3">
    <name type="scientific">Candidatus Nitrospira nitrificans</name>
    <dbReference type="NCBI Taxonomy" id="1742973"/>
    <lineage>
        <taxon>Bacteria</taxon>
        <taxon>Pseudomonadati</taxon>
        <taxon>Nitrospirota</taxon>
        <taxon>Nitrospiria</taxon>
        <taxon>Nitrospirales</taxon>
        <taxon>Nitrospiraceae</taxon>
        <taxon>Nitrospira</taxon>
    </lineage>
</organism>
<sequence length="123" mass="13975">MRFKLDENLPPDASTLLINNGHDALTIWDQGLQGRPDSQIASVCQEERRTLITLDLDFADIRAYPPDRYAGIVVMRLSNQSRAHVLSTLQRLLPILNKERIENRLWIIDEATVRIHGEGEGGM</sequence>
<evidence type="ECO:0000313" key="2">
    <source>
        <dbReference type="EMBL" id="CUS33345.1"/>
    </source>
</evidence>
<evidence type="ECO:0000259" key="1">
    <source>
        <dbReference type="Pfam" id="PF18480"/>
    </source>
</evidence>
<gene>
    <name evidence="2" type="ORF">COMA2_130023</name>
</gene>
<dbReference type="Proteomes" id="UP000198736">
    <property type="component" value="Unassembled WGS sequence"/>
</dbReference>
<dbReference type="STRING" id="1742973.COMA2_130023"/>
<dbReference type="OrthoDB" id="3216372at2"/>
<protein>
    <recommendedName>
        <fullName evidence="1">DUF5615 domain-containing protein</fullName>
    </recommendedName>
</protein>